<dbReference type="GO" id="GO:0005506">
    <property type="term" value="F:iron ion binding"/>
    <property type="evidence" value="ECO:0007669"/>
    <property type="project" value="InterPro"/>
</dbReference>
<dbReference type="GO" id="GO:0051536">
    <property type="term" value="F:iron-sulfur cluster binding"/>
    <property type="evidence" value="ECO:0007669"/>
    <property type="project" value="InterPro"/>
</dbReference>
<comment type="caution">
    <text evidence="2">The sequence shown here is derived from an EMBL/GenBank/DDBJ whole genome shotgun (WGS) entry which is preliminary data.</text>
</comment>
<reference evidence="2" key="1">
    <citation type="journal article" date="2014" name="Front. Microbiol.">
        <title>High frequency of phylogenetically diverse reductive dehalogenase-homologous genes in deep subseafloor sedimentary metagenomes.</title>
        <authorList>
            <person name="Kawai M."/>
            <person name="Futagami T."/>
            <person name="Toyoda A."/>
            <person name="Takaki Y."/>
            <person name="Nishi S."/>
            <person name="Hori S."/>
            <person name="Arai W."/>
            <person name="Tsubouchi T."/>
            <person name="Morono Y."/>
            <person name="Uchiyama I."/>
            <person name="Ito T."/>
            <person name="Fujiyama A."/>
            <person name="Inagaki F."/>
            <person name="Takami H."/>
        </authorList>
    </citation>
    <scope>NUCLEOTIDE SEQUENCE</scope>
    <source>
        <strain evidence="2">Expedition CK06-06</strain>
    </source>
</reference>
<evidence type="ECO:0000313" key="2">
    <source>
        <dbReference type="EMBL" id="GAI04686.1"/>
    </source>
</evidence>
<dbReference type="GO" id="GO:0016226">
    <property type="term" value="P:iron-sulfur cluster assembly"/>
    <property type="evidence" value="ECO:0007669"/>
    <property type="project" value="InterPro"/>
</dbReference>
<proteinExistence type="predicted"/>
<feature type="domain" description="NIF system FeS cluster assembly NifU N-terminal" evidence="1">
    <location>
        <begin position="3"/>
        <end position="112"/>
    </location>
</feature>
<name>X1LFQ7_9ZZZZ</name>
<dbReference type="Gene3D" id="3.90.1010.10">
    <property type="match status" value="1"/>
</dbReference>
<dbReference type="EMBL" id="BARV01004579">
    <property type="protein sequence ID" value="GAI04686.1"/>
    <property type="molecule type" value="Genomic_DNA"/>
</dbReference>
<gene>
    <name evidence="2" type="ORF">S06H3_10060</name>
</gene>
<protein>
    <recommendedName>
        <fullName evidence="1">NIF system FeS cluster assembly NifU N-terminal domain-containing protein</fullName>
    </recommendedName>
</protein>
<accession>X1LFQ7</accession>
<dbReference type="SUPFAM" id="SSF82649">
    <property type="entry name" value="SufE/NifU"/>
    <property type="match status" value="1"/>
</dbReference>
<organism evidence="2">
    <name type="scientific">marine sediment metagenome</name>
    <dbReference type="NCBI Taxonomy" id="412755"/>
    <lineage>
        <taxon>unclassified sequences</taxon>
        <taxon>metagenomes</taxon>
        <taxon>ecological metagenomes</taxon>
    </lineage>
</organism>
<dbReference type="AlphaFoldDB" id="X1LFQ7"/>
<evidence type="ECO:0000259" key="1">
    <source>
        <dbReference type="Pfam" id="PF01592"/>
    </source>
</evidence>
<dbReference type="CDD" id="cd06664">
    <property type="entry name" value="IscU_like"/>
    <property type="match status" value="1"/>
</dbReference>
<sequence>MFQYNQKVMDHFMNPRNVGEITDADGEGTVGNPVCGDLMTFYIKVNNGRIGDVKFKTFGCGAAIAVSSIVSEMAKGKTLDEAMKITNKMVATELGGLPKNKLHCSNLGADALVTF</sequence>
<dbReference type="InterPro" id="IPR002871">
    <property type="entry name" value="NIF_FeS_clus_asmbl_NifU_N"/>
</dbReference>
<dbReference type="Pfam" id="PF01592">
    <property type="entry name" value="NifU_N"/>
    <property type="match status" value="1"/>
</dbReference>
<dbReference type="PANTHER" id="PTHR10093">
    <property type="entry name" value="IRON-SULFUR CLUSTER ASSEMBLY ENZYME NIFU HOMOLOG"/>
    <property type="match status" value="1"/>
</dbReference>